<evidence type="ECO:0000256" key="1">
    <source>
        <dbReference type="HAMAP-Rule" id="MF_01845"/>
    </source>
</evidence>
<dbReference type="RefSeq" id="WP_021842665.1">
    <property type="nucleotide sequence ID" value="NZ_CACRUX010000046.1"/>
</dbReference>
<sequence length="428" mass="45700">MLTKNELLELLHKDVVPALGCTEPVCVALCAATASAELTDPIVRIEVEVSPGLYKNGMSAGIPNCEHVGLQYAAALGAFLKNPNKRMELFEDITPDVLNEVDELCNNDGVIVQINSEESGIFSKCTVWTAAEQATCIIKNAHTNIVFLQKNNETILDCRGGQRLKQDDILVEKLKAMTIAQMRNLVDTVSEDELLFLLDGVVMNETLAAYSKSNKIGVGLADSMRTGAGQKLLSNDIMSRIMVKVTSAAESRLDGCSMPTMSSSGAGTKGLVVILPVNEMADELQVSVLKRVRALALAHLVNRYINAQIGKLSPMCACVLASATAASVGMTYLLEGTNEELGYAVRNMTGTVTGMICDGGKVGCALKVASGSVAAFMSTMAAINEAPLRVSDGICAETPEDCIRNMARIGQEGMNRVDATILDIMREK</sequence>
<accession>A0A6N3BPP8</accession>
<comment type="similarity">
    <text evidence="1">Belongs to the UPF0597 family.</text>
</comment>
<dbReference type="PANTHER" id="PTHR30501:SF2">
    <property type="entry name" value="UPF0597 PROTEIN YHAM"/>
    <property type="match status" value="1"/>
</dbReference>
<dbReference type="GO" id="GO:0080146">
    <property type="term" value="F:L-cysteine desulfhydrase activity"/>
    <property type="evidence" value="ECO:0007669"/>
    <property type="project" value="TreeGrafter"/>
</dbReference>
<dbReference type="EMBL" id="CACRUX010000046">
    <property type="protein sequence ID" value="VYU06680.1"/>
    <property type="molecule type" value="Genomic_DNA"/>
</dbReference>
<proteinExistence type="inferred from homology"/>
<gene>
    <name evidence="3" type="ORF">VRLFYP33_01161</name>
</gene>
<dbReference type="GO" id="GO:0019450">
    <property type="term" value="P:L-cysteine catabolic process to pyruvate"/>
    <property type="evidence" value="ECO:0007669"/>
    <property type="project" value="TreeGrafter"/>
</dbReference>
<feature type="domain" description="Serine dehydratase-like alpha subunit" evidence="2">
    <location>
        <begin position="202"/>
        <end position="422"/>
    </location>
</feature>
<protein>
    <recommendedName>
        <fullName evidence="1">UPF0597 protein VRLFYP33_01161</fullName>
    </recommendedName>
</protein>
<organism evidence="3">
    <name type="scientific">Veillonella ratti</name>
    <dbReference type="NCBI Taxonomy" id="103892"/>
    <lineage>
        <taxon>Bacteria</taxon>
        <taxon>Bacillati</taxon>
        <taxon>Bacillota</taxon>
        <taxon>Negativicutes</taxon>
        <taxon>Veillonellales</taxon>
        <taxon>Veillonellaceae</taxon>
        <taxon>Veillonella</taxon>
    </lineage>
</organism>
<dbReference type="Pfam" id="PF03313">
    <property type="entry name" value="SDH_alpha"/>
    <property type="match status" value="1"/>
</dbReference>
<name>A0A6N3BPP8_9FIRM</name>
<evidence type="ECO:0000259" key="2">
    <source>
        <dbReference type="Pfam" id="PF03313"/>
    </source>
</evidence>
<dbReference type="HAMAP" id="MF_01845">
    <property type="entry name" value="UPF0597"/>
    <property type="match status" value="1"/>
</dbReference>
<dbReference type="InterPro" id="IPR021144">
    <property type="entry name" value="UPF0597"/>
</dbReference>
<reference evidence="3" key="1">
    <citation type="submission" date="2019-11" db="EMBL/GenBank/DDBJ databases">
        <authorList>
            <person name="Feng L."/>
        </authorList>
    </citation>
    <scope>NUCLEOTIDE SEQUENCE</scope>
    <source>
        <strain evidence="3">VrattiLFYP33</strain>
    </source>
</reference>
<dbReference type="PIRSF" id="PIRSF006054">
    <property type="entry name" value="UCP006054"/>
    <property type="match status" value="1"/>
</dbReference>
<dbReference type="AlphaFoldDB" id="A0A6N3BPP8"/>
<dbReference type="InterPro" id="IPR005130">
    <property type="entry name" value="Ser_deHydtase-like_asu"/>
</dbReference>
<evidence type="ECO:0000313" key="3">
    <source>
        <dbReference type="EMBL" id="VYU06680.1"/>
    </source>
</evidence>
<dbReference type="PANTHER" id="PTHR30501">
    <property type="entry name" value="UPF0597 PROTEIN YHAM"/>
    <property type="match status" value="1"/>
</dbReference>